<dbReference type="VEuPathDB" id="TrichDB:TVAG_060390"/>
<dbReference type="Gene3D" id="1.25.40.20">
    <property type="entry name" value="Ankyrin repeat-containing domain"/>
    <property type="match status" value="1"/>
</dbReference>
<evidence type="ECO:0000313" key="2">
    <source>
        <dbReference type="EMBL" id="EAY09663.1"/>
    </source>
</evidence>
<reference evidence="2" key="2">
    <citation type="journal article" date="2007" name="Science">
        <title>Draft genome sequence of the sexually transmitted pathogen Trichomonas vaginalis.</title>
        <authorList>
            <person name="Carlton J.M."/>
            <person name="Hirt R.P."/>
            <person name="Silva J.C."/>
            <person name="Delcher A.L."/>
            <person name="Schatz M."/>
            <person name="Zhao Q."/>
            <person name="Wortman J.R."/>
            <person name="Bidwell S.L."/>
            <person name="Alsmark U.C.M."/>
            <person name="Besteiro S."/>
            <person name="Sicheritz-Ponten T."/>
            <person name="Noel C.J."/>
            <person name="Dacks J.B."/>
            <person name="Foster P.G."/>
            <person name="Simillion C."/>
            <person name="Van de Peer Y."/>
            <person name="Miranda-Saavedra D."/>
            <person name="Barton G.J."/>
            <person name="Westrop G.D."/>
            <person name="Mueller S."/>
            <person name="Dessi D."/>
            <person name="Fiori P.L."/>
            <person name="Ren Q."/>
            <person name="Paulsen I."/>
            <person name="Zhang H."/>
            <person name="Bastida-Corcuera F.D."/>
            <person name="Simoes-Barbosa A."/>
            <person name="Brown M.T."/>
            <person name="Hayes R.D."/>
            <person name="Mukherjee M."/>
            <person name="Okumura C.Y."/>
            <person name="Schneider R."/>
            <person name="Smith A.J."/>
            <person name="Vanacova S."/>
            <person name="Villalvazo M."/>
            <person name="Haas B.J."/>
            <person name="Pertea M."/>
            <person name="Feldblyum T.V."/>
            <person name="Utterback T.R."/>
            <person name="Shu C.L."/>
            <person name="Osoegawa K."/>
            <person name="de Jong P.J."/>
            <person name="Hrdy I."/>
            <person name="Horvathova L."/>
            <person name="Zubacova Z."/>
            <person name="Dolezal P."/>
            <person name="Malik S.B."/>
            <person name="Logsdon J.M. Jr."/>
            <person name="Henze K."/>
            <person name="Gupta A."/>
            <person name="Wang C.C."/>
            <person name="Dunne R.L."/>
            <person name="Upcroft J.A."/>
            <person name="Upcroft P."/>
            <person name="White O."/>
            <person name="Salzberg S.L."/>
            <person name="Tang P."/>
            <person name="Chiu C.-H."/>
            <person name="Lee Y.-S."/>
            <person name="Embley T.M."/>
            <person name="Coombs G.H."/>
            <person name="Mottram J.C."/>
            <person name="Tachezy J."/>
            <person name="Fraser-Liggett C.M."/>
            <person name="Johnson P.J."/>
        </authorList>
    </citation>
    <scope>NUCLEOTIDE SEQUENCE [LARGE SCALE GENOMIC DNA]</scope>
    <source>
        <strain evidence="2">G3</strain>
    </source>
</reference>
<reference evidence="2" key="1">
    <citation type="submission" date="2006-10" db="EMBL/GenBank/DDBJ databases">
        <authorList>
            <person name="Amadeo P."/>
            <person name="Zhao Q."/>
            <person name="Wortman J."/>
            <person name="Fraser-Liggett C."/>
            <person name="Carlton J."/>
        </authorList>
    </citation>
    <scope>NUCLEOTIDE SEQUENCE</scope>
    <source>
        <strain evidence="2">G3</strain>
    </source>
</reference>
<accession>A2ECG8</accession>
<dbReference type="SMR" id="A2ECG8"/>
<sequence length="57" mass="6612">MFHPFKNIILLLSNKRTYGCTLNINEKNKDGETALHIATRYNYKETVKFLISHGAEN</sequence>
<dbReference type="Pfam" id="PF12796">
    <property type="entry name" value="Ank_2"/>
    <property type="match status" value="1"/>
</dbReference>
<dbReference type="InterPro" id="IPR002110">
    <property type="entry name" value="Ankyrin_rpt"/>
</dbReference>
<dbReference type="AlphaFoldDB" id="A2ECG8"/>
<name>A2ECG8_TRIV3</name>
<dbReference type="Proteomes" id="UP000001542">
    <property type="component" value="Unassembled WGS sequence"/>
</dbReference>
<evidence type="ECO:0000256" key="1">
    <source>
        <dbReference type="PROSITE-ProRule" id="PRU00023"/>
    </source>
</evidence>
<keyword evidence="1" id="KW-0040">ANK repeat</keyword>
<dbReference type="OrthoDB" id="340620at2759"/>
<dbReference type="SUPFAM" id="SSF48403">
    <property type="entry name" value="Ankyrin repeat"/>
    <property type="match status" value="1"/>
</dbReference>
<keyword evidence="3" id="KW-1185">Reference proteome</keyword>
<dbReference type="PROSITE" id="PS50088">
    <property type="entry name" value="ANK_REPEAT"/>
    <property type="match status" value="1"/>
</dbReference>
<dbReference type="InterPro" id="IPR036770">
    <property type="entry name" value="Ankyrin_rpt-contain_sf"/>
</dbReference>
<dbReference type="PROSITE" id="PS50297">
    <property type="entry name" value="ANK_REP_REGION"/>
    <property type="match status" value="1"/>
</dbReference>
<proteinExistence type="predicted"/>
<dbReference type="InParanoid" id="A2ECG8"/>
<evidence type="ECO:0000313" key="3">
    <source>
        <dbReference type="Proteomes" id="UP000001542"/>
    </source>
</evidence>
<feature type="repeat" description="ANK" evidence="1">
    <location>
        <begin position="30"/>
        <end position="57"/>
    </location>
</feature>
<organism evidence="2 3">
    <name type="scientific">Trichomonas vaginalis (strain ATCC PRA-98 / G3)</name>
    <dbReference type="NCBI Taxonomy" id="412133"/>
    <lineage>
        <taxon>Eukaryota</taxon>
        <taxon>Metamonada</taxon>
        <taxon>Parabasalia</taxon>
        <taxon>Trichomonadida</taxon>
        <taxon>Trichomonadidae</taxon>
        <taxon>Trichomonas</taxon>
    </lineage>
</organism>
<gene>
    <name evidence="2" type="ORF">TVAG_060390</name>
</gene>
<protein>
    <submittedName>
        <fullName evidence="2">Uncharacterized protein</fullName>
    </submittedName>
</protein>
<dbReference type="EMBL" id="DS113353">
    <property type="protein sequence ID" value="EAY09663.1"/>
    <property type="molecule type" value="Genomic_DNA"/>
</dbReference>